<protein>
    <submittedName>
        <fullName evidence="1">Tetratricopeptide repeat protein</fullName>
    </submittedName>
</protein>
<reference evidence="1 2" key="1">
    <citation type="submission" date="2019-03" db="EMBL/GenBank/DDBJ databases">
        <title>Three New Species of Nocardioides, Nocardioides euryhalodurans sp. nov., Nocardioides seonyuensis sp. nov. and Nocardioides eburneoflavus sp. nov., Iolated from Soil.</title>
        <authorList>
            <person name="Roh S.G."/>
            <person name="Lee C."/>
            <person name="Kim M.-K."/>
            <person name="Kim S.B."/>
        </authorList>
    </citation>
    <scope>NUCLEOTIDE SEQUENCE [LARGE SCALE GENOMIC DNA]</scope>
    <source>
        <strain evidence="1 2">MMS17-SY117</strain>
    </source>
</reference>
<dbReference type="KEGG" id="noy:EXE57_12255"/>
<gene>
    <name evidence="1" type="ORF">EXE57_12255</name>
</gene>
<dbReference type="InterPro" id="IPR011990">
    <property type="entry name" value="TPR-like_helical_dom_sf"/>
</dbReference>
<dbReference type="SUPFAM" id="SSF48452">
    <property type="entry name" value="TPR-like"/>
    <property type="match status" value="1"/>
</dbReference>
<keyword evidence="2" id="KW-1185">Reference proteome</keyword>
<evidence type="ECO:0000313" key="1">
    <source>
        <dbReference type="EMBL" id="QBR94478.1"/>
    </source>
</evidence>
<organism evidence="1 2">
    <name type="scientific">Nocardioides euryhalodurans</name>
    <dbReference type="NCBI Taxonomy" id="2518370"/>
    <lineage>
        <taxon>Bacteria</taxon>
        <taxon>Bacillati</taxon>
        <taxon>Actinomycetota</taxon>
        <taxon>Actinomycetes</taxon>
        <taxon>Propionibacteriales</taxon>
        <taxon>Nocardioidaceae</taxon>
        <taxon>Nocardioides</taxon>
    </lineage>
</organism>
<accession>A0A4P7GQC2</accession>
<sequence>MLERLDAYDAWRWALDLFEHKDYYAAADVLRHLVDTHPHDAELGEARELLARSYYHSAQLGRAVEAARDALEHDPTNAYAALLLARALERSSRLAEADGARRMATALGAAA</sequence>
<dbReference type="EMBL" id="CP038267">
    <property type="protein sequence ID" value="QBR94478.1"/>
    <property type="molecule type" value="Genomic_DNA"/>
</dbReference>
<evidence type="ECO:0000313" key="2">
    <source>
        <dbReference type="Proteomes" id="UP000294894"/>
    </source>
</evidence>
<dbReference type="Gene3D" id="1.25.40.10">
    <property type="entry name" value="Tetratricopeptide repeat domain"/>
    <property type="match status" value="1"/>
</dbReference>
<name>A0A4P7GQC2_9ACTN</name>
<proteinExistence type="predicted"/>
<dbReference type="AlphaFoldDB" id="A0A4P7GQC2"/>
<dbReference type="OrthoDB" id="9799122at2"/>
<dbReference type="Proteomes" id="UP000294894">
    <property type="component" value="Chromosome"/>
</dbReference>